<organism evidence="3 4">
    <name type="scientific">Pseudomonas syringae pv. ribicola</name>
    <dbReference type="NCBI Taxonomy" id="55398"/>
    <lineage>
        <taxon>Bacteria</taxon>
        <taxon>Pseudomonadati</taxon>
        <taxon>Pseudomonadota</taxon>
        <taxon>Gammaproteobacteria</taxon>
        <taxon>Pseudomonadales</taxon>
        <taxon>Pseudomonadaceae</taxon>
        <taxon>Pseudomonas</taxon>
    </lineage>
</organism>
<accession>A0A0P9YIQ8</accession>
<feature type="transmembrane region" description="Helical" evidence="1">
    <location>
        <begin position="53"/>
        <end position="74"/>
    </location>
</feature>
<dbReference type="EMBL" id="LJRF01000139">
    <property type="protein sequence ID" value="KPY45612.1"/>
    <property type="molecule type" value="Genomic_DNA"/>
</dbReference>
<proteinExistence type="predicted"/>
<evidence type="ECO:0000313" key="4">
    <source>
        <dbReference type="Proteomes" id="UP000050554"/>
    </source>
</evidence>
<keyword evidence="1" id="KW-0812">Transmembrane</keyword>
<evidence type="ECO:0000259" key="2">
    <source>
        <dbReference type="Pfam" id="PF02517"/>
    </source>
</evidence>
<keyword evidence="3" id="KW-0645">Protease</keyword>
<keyword evidence="3" id="KW-0378">Hydrolase</keyword>
<dbReference type="AlphaFoldDB" id="A0A0P9YIQ8"/>
<dbReference type="Pfam" id="PF02517">
    <property type="entry name" value="Rce1-like"/>
    <property type="match status" value="1"/>
</dbReference>
<keyword evidence="1" id="KW-1133">Transmembrane helix</keyword>
<dbReference type="GO" id="GO:0006508">
    <property type="term" value="P:proteolysis"/>
    <property type="evidence" value="ECO:0007669"/>
    <property type="project" value="UniProtKB-KW"/>
</dbReference>
<sequence length="263" mass="28290">MALRHWLALSLLSIGYGLALLQGSLAPSAILGLSLLIIAGVCVQNTRPRYVRVIGHAMFILTGLALALSVMPGFNNAIVIDAVRFTPDAAAYTMDLNLDKPLIGFWLLLACPWILVGVGIAHSLKVGVLALVVTSAFCMTTAVMLGITGWAPKWPAQSTIWWVNNLLLVTLTEELFFRAYLQGGLQRWFGSARFATPLAITLTACLFGLSHLGAGWEWGLLAGMAGIGYGVAFRFGGLTAAVISHFGLNLVHFALFTYPMLDR</sequence>
<feature type="transmembrane region" description="Helical" evidence="1">
    <location>
        <begin position="128"/>
        <end position="147"/>
    </location>
</feature>
<dbReference type="RefSeq" id="WP_004880846.1">
    <property type="nucleotide sequence ID" value="NZ_LJRF01000139.1"/>
</dbReference>
<dbReference type="GO" id="GO:0004175">
    <property type="term" value="F:endopeptidase activity"/>
    <property type="evidence" value="ECO:0007669"/>
    <property type="project" value="UniProtKB-ARBA"/>
</dbReference>
<comment type="caution">
    <text evidence="3">The sequence shown here is derived from an EMBL/GenBank/DDBJ whole genome shotgun (WGS) entry which is preliminary data.</text>
</comment>
<evidence type="ECO:0000313" key="3">
    <source>
        <dbReference type="EMBL" id="KPY45612.1"/>
    </source>
</evidence>
<evidence type="ECO:0000256" key="1">
    <source>
        <dbReference type="SAM" id="Phobius"/>
    </source>
</evidence>
<dbReference type="PATRIC" id="fig|55398.3.peg.2560"/>
<gene>
    <name evidence="3" type="ORF">ALO47_02055</name>
</gene>
<protein>
    <submittedName>
        <fullName evidence="3">CAAX amino terminal protease family protein</fullName>
    </submittedName>
</protein>
<feature type="transmembrane region" description="Helical" evidence="1">
    <location>
        <begin position="193"/>
        <end position="212"/>
    </location>
</feature>
<feature type="transmembrane region" description="Helical" evidence="1">
    <location>
        <begin position="159"/>
        <end position="181"/>
    </location>
</feature>
<dbReference type="InterPro" id="IPR003675">
    <property type="entry name" value="Rce1/LyrA-like_dom"/>
</dbReference>
<feature type="transmembrane region" description="Helical" evidence="1">
    <location>
        <begin position="103"/>
        <end position="121"/>
    </location>
</feature>
<reference evidence="3 4" key="1">
    <citation type="submission" date="2015-09" db="EMBL/GenBank/DDBJ databases">
        <title>Genome announcement of multiple Pseudomonas syringae strains.</title>
        <authorList>
            <person name="Thakur S."/>
            <person name="Wang P.W."/>
            <person name="Gong Y."/>
            <person name="Weir B.S."/>
            <person name="Guttman D.S."/>
        </authorList>
    </citation>
    <scope>NUCLEOTIDE SEQUENCE [LARGE SCALE GENOMIC DNA]</scope>
    <source>
        <strain evidence="3 4">ICMP3882</strain>
    </source>
</reference>
<dbReference type="Proteomes" id="UP000050554">
    <property type="component" value="Unassembled WGS sequence"/>
</dbReference>
<dbReference type="GO" id="GO:0080120">
    <property type="term" value="P:CAAX-box protein maturation"/>
    <property type="evidence" value="ECO:0007669"/>
    <property type="project" value="UniProtKB-ARBA"/>
</dbReference>
<keyword evidence="1" id="KW-0472">Membrane</keyword>
<name>A0A0P9YIQ8_PSESI</name>
<feature type="transmembrane region" description="Helical" evidence="1">
    <location>
        <begin position="242"/>
        <end position="261"/>
    </location>
</feature>
<feature type="domain" description="CAAX prenyl protease 2/Lysostaphin resistance protein A-like" evidence="2">
    <location>
        <begin position="157"/>
        <end position="251"/>
    </location>
</feature>